<dbReference type="FunFam" id="3.30.200.20:FF:000195">
    <property type="entry name" value="G-type lectin S-receptor-like serine/threonine-protein kinase"/>
    <property type="match status" value="1"/>
</dbReference>
<dbReference type="SUPFAM" id="SSF56112">
    <property type="entry name" value="Protein kinase-like (PK-like)"/>
    <property type="match status" value="1"/>
</dbReference>
<feature type="chain" id="PRO_5044858615" description="Receptor-like serine/threonine-protein kinase" evidence="15">
    <location>
        <begin position="22"/>
        <end position="813"/>
    </location>
</feature>
<dbReference type="FunFam" id="1.10.510.10:FF:000060">
    <property type="entry name" value="G-type lectin S-receptor-like serine/threonine-protein kinase"/>
    <property type="match status" value="1"/>
</dbReference>
<gene>
    <name evidence="19" type="ORF">AABB24_000010</name>
</gene>
<evidence type="ECO:0000256" key="12">
    <source>
        <dbReference type="ARBA" id="ARBA00048679"/>
    </source>
</evidence>
<evidence type="ECO:0000256" key="14">
    <source>
        <dbReference type="SAM" id="Phobius"/>
    </source>
</evidence>
<dbReference type="InterPro" id="IPR003609">
    <property type="entry name" value="Pan_app"/>
</dbReference>
<dbReference type="SMART" id="SM00108">
    <property type="entry name" value="B_lectin"/>
    <property type="match status" value="1"/>
</dbReference>
<comment type="caution">
    <text evidence="19">The sequence shown here is derived from an EMBL/GenBank/DDBJ whole genome shotgun (WGS) entry which is preliminary data.</text>
</comment>
<evidence type="ECO:0000256" key="15">
    <source>
        <dbReference type="SAM" id="SignalP"/>
    </source>
</evidence>
<dbReference type="PANTHER" id="PTHR27002:SF1055">
    <property type="entry name" value="RECEPTOR-LIKE SERINE_THREONINE-PROTEIN KINASE"/>
    <property type="match status" value="1"/>
</dbReference>
<keyword evidence="3 13" id="KW-0723">Serine/threonine-protein kinase</keyword>
<proteinExistence type="inferred from homology"/>
<dbReference type="GO" id="GO:0005524">
    <property type="term" value="F:ATP binding"/>
    <property type="evidence" value="ECO:0007669"/>
    <property type="project" value="UniProtKB-KW"/>
</dbReference>
<evidence type="ECO:0000256" key="11">
    <source>
        <dbReference type="ARBA" id="ARBA00047899"/>
    </source>
</evidence>
<evidence type="ECO:0000256" key="7">
    <source>
        <dbReference type="ARBA" id="ARBA00022777"/>
    </source>
</evidence>
<dbReference type="PIRSF" id="PIRSF000641">
    <property type="entry name" value="SRK"/>
    <property type="match status" value="1"/>
</dbReference>
<comment type="subcellular location">
    <subcellularLocation>
        <location evidence="1">Cell membrane</location>
        <topology evidence="1">Single-pass type I membrane protein</topology>
    </subcellularLocation>
</comment>
<evidence type="ECO:0000256" key="5">
    <source>
        <dbReference type="ARBA" id="ARBA00022729"/>
    </source>
</evidence>
<comment type="catalytic activity">
    <reaction evidence="12 13">
        <text>L-seryl-[protein] + ATP = O-phospho-L-seryl-[protein] + ADP + H(+)</text>
        <dbReference type="Rhea" id="RHEA:17989"/>
        <dbReference type="Rhea" id="RHEA-COMP:9863"/>
        <dbReference type="Rhea" id="RHEA-COMP:11604"/>
        <dbReference type="ChEBI" id="CHEBI:15378"/>
        <dbReference type="ChEBI" id="CHEBI:29999"/>
        <dbReference type="ChEBI" id="CHEBI:30616"/>
        <dbReference type="ChEBI" id="CHEBI:83421"/>
        <dbReference type="ChEBI" id="CHEBI:456216"/>
        <dbReference type="EC" id="2.7.11.1"/>
    </reaction>
</comment>
<evidence type="ECO:0000256" key="10">
    <source>
        <dbReference type="ARBA" id="ARBA00023180"/>
    </source>
</evidence>
<dbReference type="Pfam" id="PF07714">
    <property type="entry name" value="PK_Tyr_Ser-Thr"/>
    <property type="match status" value="1"/>
</dbReference>
<dbReference type="Gene3D" id="1.10.510.10">
    <property type="entry name" value="Transferase(Phosphotransferase) domain 1"/>
    <property type="match status" value="1"/>
</dbReference>
<dbReference type="InterPro" id="IPR001480">
    <property type="entry name" value="Bulb-type_lectin_dom"/>
</dbReference>
<dbReference type="CDD" id="cd00028">
    <property type="entry name" value="B_lectin"/>
    <property type="match status" value="1"/>
</dbReference>
<dbReference type="PANTHER" id="PTHR27002">
    <property type="entry name" value="RECEPTOR-LIKE SERINE/THREONINE-PROTEIN KINASE SD1-8"/>
    <property type="match status" value="1"/>
</dbReference>
<protein>
    <recommendedName>
        <fullName evidence="13">Receptor-like serine/threonine-protein kinase</fullName>
        <ecNumber evidence="13">2.7.11.1</ecNumber>
    </recommendedName>
</protein>
<dbReference type="Gene3D" id="2.90.10.10">
    <property type="entry name" value="Bulb-type lectin domain"/>
    <property type="match status" value="1"/>
</dbReference>
<dbReference type="InterPro" id="IPR011009">
    <property type="entry name" value="Kinase-like_dom_sf"/>
</dbReference>
<dbReference type="InterPro" id="IPR001245">
    <property type="entry name" value="Ser-Thr/Tyr_kinase_cat_dom"/>
</dbReference>
<evidence type="ECO:0000256" key="8">
    <source>
        <dbReference type="ARBA" id="ARBA00022840"/>
    </source>
</evidence>
<keyword evidence="6 13" id="KW-0547">Nucleotide-binding</keyword>
<dbReference type="InterPro" id="IPR000858">
    <property type="entry name" value="S_locus_glycoprot_dom"/>
</dbReference>
<keyword evidence="8 13" id="KW-0067">ATP-binding</keyword>
<dbReference type="Pfam" id="PF01453">
    <property type="entry name" value="B_lectin"/>
    <property type="match status" value="1"/>
</dbReference>
<evidence type="ECO:0000259" key="17">
    <source>
        <dbReference type="PROSITE" id="PS50927"/>
    </source>
</evidence>
<dbReference type="SMART" id="SM00220">
    <property type="entry name" value="S_TKc"/>
    <property type="match status" value="1"/>
</dbReference>
<keyword evidence="5 15" id="KW-0732">Signal</keyword>
<dbReference type="Pfam" id="PF00954">
    <property type="entry name" value="S_locus_glycop"/>
    <property type="match status" value="1"/>
</dbReference>
<sequence length="813" mass="92454">MITSLQYLLVLHFSYLGLCLSICNINSTQYLKDPATLWCPDNMFKLGFFSPGNTTNRYVGIWYNFSETTVVWVANRDKPLKDSFGVFKISEDGNLVVMNGMKDVIWTSNISSTSHVVTSSIAQLRGGNLVLLDNSKNRNIIWQSYQHPSDTFLPKMKIPINSVKAGEKTGLRSWKSPLDPSFGDFSTSITAILPQLLIWKGKNLYWRSGQWNGQVFIGIKGMRRVHTGGYNVVDDEEGTVYLTGFVERKEPKRFVLDSSGNLVQSYWDGIERIWKFPWSAIENDCDVYGTCGPFGSCNSLYSPICSCLRGFEPKNIDEWEKGNWTSGCVRRKSLQCDQEKNKTSTKDGFLKMGYMKVPDFAEWLPPKLEDECRSQCLSNCSCLAYAFDTGIGCMSWSGYLIDIQQFQASGTTLHIRVAHSELDHHGEIRLIATLVIVSSFVVCVGVYLIWFWMSRQRGKIWFHFKRNNQLDGKKICLGEIISNVGLDELPIFKFEVLAMSTNQFHDNNKLGQGGFGPVYKGVLADGVEIAVKRLSTVSGQGMEEFMNEVLLISRVQHRNLVRLLRCCIEKEEKMLIYEYLPNKSLDVFLFDQTHKGMLDLSKRLHIIEWIGRGLLYLHRDSRIKIIHRDLKPSNILLDNDFNPKISDFGMARIFKCNQDQAETRKVAGTYGYMAPEYAIKGTFSEKSDVFSFGVLLLEIMSGQKVASFWNEEISLSLLGYAWELWKENDLSNFIDQVIWDPNFEIVLTKCIQIGLLCVQEFARDRPTVSNVLSMFSSEVISLPTPLKPAFANFYDDNGAGSVNYVTLTNLDAR</sequence>
<dbReference type="FunFam" id="2.90.10.10:FF:000005">
    <property type="entry name" value="G-type lectin S-receptor-like serine/threonine-protein kinase"/>
    <property type="match status" value="1"/>
</dbReference>
<evidence type="ECO:0000259" key="16">
    <source>
        <dbReference type="PROSITE" id="PS50011"/>
    </source>
</evidence>
<name>A0ABD2VD33_9SOLN</name>
<dbReference type="Pfam" id="PF08276">
    <property type="entry name" value="PAN_2"/>
    <property type="match status" value="1"/>
</dbReference>
<feature type="domain" description="Apple" evidence="18">
    <location>
        <begin position="336"/>
        <end position="418"/>
    </location>
</feature>
<evidence type="ECO:0000256" key="4">
    <source>
        <dbReference type="ARBA" id="ARBA00022679"/>
    </source>
</evidence>
<feature type="domain" description="Protein kinase" evidence="16">
    <location>
        <begin position="504"/>
        <end position="780"/>
    </location>
</feature>
<accession>A0ABD2VD33</accession>
<dbReference type="AlphaFoldDB" id="A0ABD2VD33"/>
<evidence type="ECO:0000259" key="18">
    <source>
        <dbReference type="PROSITE" id="PS50948"/>
    </source>
</evidence>
<dbReference type="GO" id="GO:0004674">
    <property type="term" value="F:protein serine/threonine kinase activity"/>
    <property type="evidence" value="ECO:0007669"/>
    <property type="project" value="UniProtKB-KW"/>
</dbReference>
<dbReference type="CDD" id="cd01098">
    <property type="entry name" value="PAN_AP_plant"/>
    <property type="match status" value="1"/>
</dbReference>
<evidence type="ECO:0000256" key="1">
    <source>
        <dbReference type="ARBA" id="ARBA00004251"/>
    </source>
</evidence>
<reference evidence="19 20" key="1">
    <citation type="submission" date="2024-05" db="EMBL/GenBank/DDBJ databases">
        <title>De novo assembly of an allotetraploid wild potato.</title>
        <authorList>
            <person name="Hosaka A.J."/>
        </authorList>
    </citation>
    <scope>NUCLEOTIDE SEQUENCE [LARGE SCALE GENOMIC DNA]</scope>
    <source>
        <tissue evidence="19">Young leaves</tissue>
    </source>
</reference>
<feature type="transmembrane region" description="Helical" evidence="14">
    <location>
        <begin position="430"/>
        <end position="453"/>
    </location>
</feature>
<dbReference type="InterPro" id="IPR024171">
    <property type="entry name" value="SRK-like_kinase"/>
</dbReference>
<dbReference type="InterPro" id="IPR036426">
    <property type="entry name" value="Bulb-type_lectin_dom_sf"/>
</dbReference>
<keyword evidence="14" id="KW-0812">Transmembrane</keyword>
<dbReference type="PROSITE" id="PS50948">
    <property type="entry name" value="PAN"/>
    <property type="match status" value="1"/>
</dbReference>
<keyword evidence="20" id="KW-1185">Reference proteome</keyword>
<dbReference type="SMART" id="SM00473">
    <property type="entry name" value="PAN_AP"/>
    <property type="match status" value="1"/>
</dbReference>
<comment type="catalytic activity">
    <reaction evidence="11 13">
        <text>L-threonyl-[protein] + ATP = O-phospho-L-threonyl-[protein] + ADP + H(+)</text>
        <dbReference type="Rhea" id="RHEA:46608"/>
        <dbReference type="Rhea" id="RHEA-COMP:11060"/>
        <dbReference type="Rhea" id="RHEA-COMP:11605"/>
        <dbReference type="ChEBI" id="CHEBI:15378"/>
        <dbReference type="ChEBI" id="CHEBI:30013"/>
        <dbReference type="ChEBI" id="CHEBI:30616"/>
        <dbReference type="ChEBI" id="CHEBI:61977"/>
        <dbReference type="ChEBI" id="CHEBI:456216"/>
        <dbReference type="EC" id="2.7.11.1"/>
    </reaction>
</comment>
<dbReference type="SUPFAM" id="SSF51110">
    <property type="entry name" value="alpha-D-mannose-specific plant lectins"/>
    <property type="match status" value="1"/>
</dbReference>
<dbReference type="Proteomes" id="UP001627284">
    <property type="component" value="Unassembled WGS sequence"/>
</dbReference>
<evidence type="ECO:0000313" key="20">
    <source>
        <dbReference type="Proteomes" id="UP001627284"/>
    </source>
</evidence>
<keyword evidence="14" id="KW-1133">Transmembrane helix</keyword>
<dbReference type="InterPro" id="IPR008271">
    <property type="entry name" value="Ser/Thr_kinase_AS"/>
</dbReference>
<dbReference type="InterPro" id="IPR000719">
    <property type="entry name" value="Prot_kinase_dom"/>
</dbReference>
<dbReference type="EC" id="2.7.11.1" evidence="13"/>
<evidence type="ECO:0000256" key="9">
    <source>
        <dbReference type="ARBA" id="ARBA00023157"/>
    </source>
</evidence>
<dbReference type="EMBL" id="JBJKTR010000001">
    <property type="protein sequence ID" value="KAL3379072.1"/>
    <property type="molecule type" value="Genomic_DNA"/>
</dbReference>
<dbReference type="PROSITE" id="PS50011">
    <property type="entry name" value="PROTEIN_KINASE_DOM"/>
    <property type="match status" value="1"/>
</dbReference>
<keyword evidence="10" id="KW-0325">Glycoprotein</keyword>
<dbReference type="Gene3D" id="3.30.200.20">
    <property type="entry name" value="Phosphorylase Kinase, domain 1"/>
    <property type="match status" value="1"/>
</dbReference>
<evidence type="ECO:0000313" key="19">
    <source>
        <dbReference type="EMBL" id="KAL3379072.1"/>
    </source>
</evidence>
<evidence type="ECO:0000256" key="2">
    <source>
        <dbReference type="ARBA" id="ARBA00022475"/>
    </source>
</evidence>
<evidence type="ECO:0000256" key="13">
    <source>
        <dbReference type="PIRNR" id="PIRNR000641"/>
    </source>
</evidence>
<keyword evidence="2" id="KW-1003">Cell membrane</keyword>
<comment type="similarity">
    <text evidence="13">Belongs to the protein kinase superfamily. Ser/Thr protein kinase family.</text>
</comment>
<keyword evidence="14" id="KW-0472">Membrane</keyword>
<keyword evidence="9" id="KW-1015">Disulfide bond</keyword>
<organism evidence="19 20">
    <name type="scientific">Solanum stoloniferum</name>
    <dbReference type="NCBI Taxonomy" id="62892"/>
    <lineage>
        <taxon>Eukaryota</taxon>
        <taxon>Viridiplantae</taxon>
        <taxon>Streptophyta</taxon>
        <taxon>Embryophyta</taxon>
        <taxon>Tracheophyta</taxon>
        <taxon>Spermatophyta</taxon>
        <taxon>Magnoliopsida</taxon>
        <taxon>eudicotyledons</taxon>
        <taxon>Gunneridae</taxon>
        <taxon>Pentapetalae</taxon>
        <taxon>asterids</taxon>
        <taxon>lamiids</taxon>
        <taxon>Solanales</taxon>
        <taxon>Solanaceae</taxon>
        <taxon>Solanoideae</taxon>
        <taxon>Solaneae</taxon>
        <taxon>Solanum</taxon>
    </lineage>
</organism>
<evidence type="ECO:0000256" key="6">
    <source>
        <dbReference type="ARBA" id="ARBA00022741"/>
    </source>
</evidence>
<dbReference type="CDD" id="cd14066">
    <property type="entry name" value="STKc_IRAK"/>
    <property type="match status" value="1"/>
</dbReference>
<feature type="signal peptide" evidence="15">
    <location>
        <begin position="1"/>
        <end position="21"/>
    </location>
</feature>
<evidence type="ECO:0000256" key="3">
    <source>
        <dbReference type="ARBA" id="ARBA00022527"/>
    </source>
</evidence>
<feature type="domain" description="Bulb-type lectin" evidence="17">
    <location>
        <begin position="22"/>
        <end position="144"/>
    </location>
</feature>
<keyword evidence="7 13" id="KW-0418">Kinase</keyword>
<keyword evidence="4 13" id="KW-0808">Transferase</keyword>
<dbReference type="PROSITE" id="PS00108">
    <property type="entry name" value="PROTEIN_KINASE_ST"/>
    <property type="match status" value="1"/>
</dbReference>
<dbReference type="GO" id="GO:0005886">
    <property type="term" value="C:plasma membrane"/>
    <property type="evidence" value="ECO:0007669"/>
    <property type="project" value="UniProtKB-SubCell"/>
</dbReference>
<dbReference type="PROSITE" id="PS50927">
    <property type="entry name" value="BULB_LECTIN"/>
    <property type="match status" value="1"/>
</dbReference>